<gene>
    <name evidence="2" type="ORF">Clacol_003185</name>
</gene>
<dbReference type="EMBL" id="BPWL01000003">
    <property type="protein sequence ID" value="GJJ08964.1"/>
    <property type="molecule type" value="Genomic_DNA"/>
</dbReference>
<comment type="caution">
    <text evidence="2">The sequence shown here is derived from an EMBL/GenBank/DDBJ whole genome shotgun (WGS) entry which is preliminary data.</text>
</comment>
<protein>
    <submittedName>
        <fullName evidence="2">Uncharacterized protein</fullName>
    </submittedName>
</protein>
<reference evidence="2" key="1">
    <citation type="submission" date="2021-10" db="EMBL/GenBank/DDBJ databases">
        <title>De novo Genome Assembly of Clathrus columnatus (Basidiomycota, Fungi) Using Illumina and Nanopore Sequence Data.</title>
        <authorList>
            <person name="Ogiso-Tanaka E."/>
            <person name="Itagaki H."/>
            <person name="Hosoya T."/>
            <person name="Hosaka K."/>
        </authorList>
    </citation>
    <scope>NUCLEOTIDE SEQUENCE</scope>
    <source>
        <strain evidence="2">MO-923</strain>
    </source>
</reference>
<keyword evidence="3" id="KW-1185">Reference proteome</keyword>
<evidence type="ECO:0000313" key="3">
    <source>
        <dbReference type="Proteomes" id="UP001050691"/>
    </source>
</evidence>
<accession>A0AAV5A897</accession>
<organism evidence="2 3">
    <name type="scientific">Clathrus columnatus</name>
    <dbReference type="NCBI Taxonomy" id="1419009"/>
    <lineage>
        <taxon>Eukaryota</taxon>
        <taxon>Fungi</taxon>
        <taxon>Dikarya</taxon>
        <taxon>Basidiomycota</taxon>
        <taxon>Agaricomycotina</taxon>
        <taxon>Agaricomycetes</taxon>
        <taxon>Phallomycetidae</taxon>
        <taxon>Phallales</taxon>
        <taxon>Clathraceae</taxon>
        <taxon>Clathrus</taxon>
    </lineage>
</organism>
<evidence type="ECO:0000256" key="1">
    <source>
        <dbReference type="SAM" id="MobiDB-lite"/>
    </source>
</evidence>
<feature type="region of interest" description="Disordered" evidence="1">
    <location>
        <begin position="32"/>
        <end position="74"/>
    </location>
</feature>
<dbReference type="AlphaFoldDB" id="A0AAV5A897"/>
<proteinExistence type="predicted"/>
<dbReference type="Proteomes" id="UP001050691">
    <property type="component" value="Unassembled WGS sequence"/>
</dbReference>
<name>A0AAV5A897_9AGAM</name>
<evidence type="ECO:0000313" key="2">
    <source>
        <dbReference type="EMBL" id="GJJ08964.1"/>
    </source>
</evidence>
<sequence length="74" mass="8306">MTKTLLHLFSNKAQTQRSVLERLHETLVAEMAERSDSTPISNANSEEPDVSDLPVHNDFDSNNQHDNMDSVIAI</sequence>